<evidence type="ECO:0000256" key="2">
    <source>
        <dbReference type="SAM" id="MobiDB-lite"/>
    </source>
</evidence>
<feature type="region of interest" description="Disordered" evidence="2">
    <location>
        <begin position="1"/>
        <end position="64"/>
    </location>
</feature>
<comment type="caution">
    <text evidence="3">The sequence shown here is derived from an EMBL/GenBank/DDBJ whole genome shotgun (WGS) entry which is preliminary data.</text>
</comment>
<dbReference type="EMBL" id="BMAV01013654">
    <property type="protein sequence ID" value="GFY61452.1"/>
    <property type="molecule type" value="Genomic_DNA"/>
</dbReference>
<evidence type="ECO:0000256" key="1">
    <source>
        <dbReference type="ARBA" id="ARBA00022737"/>
    </source>
</evidence>
<organism evidence="3 4">
    <name type="scientific">Trichonephila inaurata madagascariensis</name>
    <dbReference type="NCBI Taxonomy" id="2747483"/>
    <lineage>
        <taxon>Eukaryota</taxon>
        <taxon>Metazoa</taxon>
        <taxon>Ecdysozoa</taxon>
        <taxon>Arthropoda</taxon>
        <taxon>Chelicerata</taxon>
        <taxon>Arachnida</taxon>
        <taxon>Araneae</taxon>
        <taxon>Araneomorphae</taxon>
        <taxon>Entelegynae</taxon>
        <taxon>Araneoidea</taxon>
        <taxon>Nephilidae</taxon>
        <taxon>Trichonephila</taxon>
        <taxon>Trichonephila inaurata</taxon>
    </lineage>
</organism>
<dbReference type="GO" id="GO:0005737">
    <property type="term" value="C:cytoplasm"/>
    <property type="evidence" value="ECO:0007669"/>
    <property type="project" value="TreeGrafter"/>
</dbReference>
<dbReference type="PANTHER" id="PTHR10648">
    <property type="entry name" value="SERINE/THREONINE-PROTEIN PHOSPHATASE PP2A 65 KDA REGULATORY SUBUNIT"/>
    <property type="match status" value="1"/>
</dbReference>
<evidence type="ECO:0000313" key="4">
    <source>
        <dbReference type="Proteomes" id="UP000886998"/>
    </source>
</evidence>
<dbReference type="OrthoDB" id="6424100at2759"/>
<dbReference type="GO" id="GO:0019888">
    <property type="term" value="F:protein phosphatase regulator activity"/>
    <property type="evidence" value="ECO:0007669"/>
    <property type="project" value="TreeGrafter"/>
</dbReference>
<feature type="compositionally biased region" description="Low complexity" evidence="2">
    <location>
        <begin position="15"/>
        <end position="24"/>
    </location>
</feature>
<evidence type="ECO:0000313" key="3">
    <source>
        <dbReference type="EMBL" id="GFY61452.1"/>
    </source>
</evidence>
<keyword evidence="1" id="KW-0677">Repeat</keyword>
<dbReference type="AlphaFoldDB" id="A0A8X6XZ81"/>
<gene>
    <name evidence="3" type="primary">Ppp4r1</name>
    <name evidence="3" type="ORF">TNIN_464901</name>
</gene>
<reference evidence="3" key="1">
    <citation type="submission" date="2020-08" db="EMBL/GenBank/DDBJ databases">
        <title>Multicomponent nature underlies the extraordinary mechanical properties of spider dragline silk.</title>
        <authorList>
            <person name="Kono N."/>
            <person name="Nakamura H."/>
            <person name="Mori M."/>
            <person name="Yoshida Y."/>
            <person name="Ohtoshi R."/>
            <person name="Malay A.D."/>
            <person name="Moran D.A.P."/>
            <person name="Tomita M."/>
            <person name="Numata K."/>
            <person name="Arakawa K."/>
        </authorList>
    </citation>
    <scope>NUCLEOTIDE SEQUENCE</scope>
</reference>
<dbReference type="SUPFAM" id="SSF48371">
    <property type="entry name" value="ARM repeat"/>
    <property type="match status" value="1"/>
</dbReference>
<keyword evidence="4" id="KW-1185">Reference proteome</keyword>
<dbReference type="InterPro" id="IPR016024">
    <property type="entry name" value="ARM-type_fold"/>
</dbReference>
<feature type="compositionally biased region" description="Acidic residues" evidence="2">
    <location>
        <begin position="1"/>
        <end position="14"/>
    </location>
</feature>
<accession>A0A8X6XZ81</accession>
<proteinExistence type="predicted"/>
<feature type="compositionally biased region" description="Acidic residues" evidence="2">
    <location>
        <begin position="48"/>
        <end position="61"/>
    </location>
</feature>
<name>A0A8X6XZ81_9ARAC</name>
<dbReference type="Gene3D" id="1.25.10.10">
    <property type="entry name" value="Leucine-rich Repeat Variant"/>
    <property type="match status" value="1"/>
</dbReference>
<dbReference type="InterPro" id="IPR051023">
    <property type="entry name" value="PP2A_Regulatory_Subunit_A"/>
</dbReference>
<dbReference type="PANTHER" id="PTHR10648:SF1">
    <property type="entry name" value="SERINE_THREONINE-PROTEIN PHOSPHATASE 4 REGULATORY SUBUNIT 1"/>
    <property type="match status" value="1"/>
</dbReference>
<dbReference type="Proteomes" id="UP000886998">
    <property type="component" value="Unassembled WGS sequence"/>
</dbReference>
<dbReference type="InterPro" id="IPR011989">
    <property type="entry name" value="ARM-like"/>
</dbReference>
<protein>
    <recommendedName>
        <fullName evidence="5">PPP4R1</fullName>
    </recommendedName>
</protein>
<evidence type="ECO:0008006" key="5">
    <source>
        <dbReference type="Google" id="ProtNLM"/>
    </source>
</evidence>
<sequence length="286" mass="32860">MADVFSTEDYEDCGNESSENESSSTEIKMEVEVEVEDTTDSQNLLNSDSEDPNESTNEDSDLNLKQDVKEPELFVAEDLLVNPDDLLPPVVKLEKYANSDIVFNRQVVVRNLLETLRMVYENKDDVASVINVLCSISEDYDSAVRIELMMHLPHIAAFCKEVKLNYIIEKYMVPMLITYLGDESHLTSILPFSVFEQKLLKDAIVEKICPLVLHLTDRIQAEDLRAEAIVLMSKLVTQLGKKVTEDLFLDPLFIMLNEQSNNIRKVCAQTFWECTRWKKYRKYPST</sequence>